<keyword evidence="4" id="KW-1185">Reference proteome</keyword>
<dbReference type="RefSeq" id="WP_239124328.1">
    <property type="nucleotide sequence ID" value="NZ_BONY01000075.1"/>
</dbReference>
<dbReference type="InterPro" id="IPR015797">
    <property type="entry name" value="NUDIX_hydrolase-like_dom_sf"/>
</dbReference>
<dbReference type="GO" id="GO:0006754">
    <property type="term" value="P:ATP biosynthetic process"/>
    <property type="evidence" value="ECO:0007669"/>
    <property type="project" value="TreeGrafter"/>
</dbReference>
<dbReference type="Gene3D" id="3.90.79.10">
    <property type="entry name" value="Nucleoside Triphosphate Pyrophosphohydrolase"/>
    <property type="match status" value="1"/>
</dbReference>
<protein>
    <submittedName>
        <fullName evidence="3">DNA mismatch repair protein MutT</fullName>
    </submittedName>
</protein>
<evidence type="ECO:0000256" key="1">
    <source>
        <dbReference type="ARBA" id="ARBA00022801"/>
    </source>
</evidence>
<proteinExistence type="predicted"/>
<name>A0A8J3QHC5_9ACTN</name>
<dbReference type="Proteomes" id="UP000612899">
    <property type="component" value="Unassembled WGS sequence"/>
</dbReference>
<reference evidence="3" key="1">
    <citation type="submission" date="2021-01" db="EMBL/GenBank/DDBJ databases">
        <title>Whole genome shotgun sequence of Rhizocola hellebori NBRC 109834.</title>
        <authorList>
            <person name="Komaki H."/>
            <person name="Tamura T."/>
        </authorList>
    </citation>
    <scope>NUCLEOTIDE SEQUENCE</scope>
    <source>
        <strain evidence="3">NBRC 109834</strain>
    </source>
</reference>
<keyword evidence="1" id="KW-0378">Hydrolase</keyword>
<gene>
    <name evidence="3" type="ORF">Rhe02_77920</name>
</gene>
<accession>A0A8J3QHC5</accession>
<dbReference type="GO" id="GO:0004081">
    <property type="term" value="F:bis(5'-nucleosyl)-tetraphosphatase (asymmetrical) activity"/>
    <property type="evidence" value="ECO:0007669"/>
    <property type="project" value="TreeGrafter"/>
</dbReference>
<evidence type="ECO:0000313" key="4">
    <source>
        <dbReference type="Proteomes" id="UP000612899"/>
    </source>
</evidence>
<dbReference type="PANTHER" id="PTHR21340">
    <property type="entry name" value="DIADENOSINE 5,5-P1,P4-TETRAPHOSPHATE PYROPHOSPHOHYDROLASE MUTT"/>
    <property type="match status" value="1"/>
</dbReference>
<dbReference type="AlphaFoldDB" id="A0A8J3QHC5"/>
<dbReference type="InterPro" id="IPR051325">
    <property type="entry name" value="Nudix_hydrolase_domain"/>
</dbReference>
<dbReference type="PANTHER" id="PTHR21340:SF0">
    <property type="entry name" value="BIS(5'-NUCLEOSYL)-TETRAPHOSPHATASE [ASYMMETRICAL]"/>
    <property type="match status" value="1"/>
</dbReference>
<dbReference type="InterPro" id="IPR000086">
    <property type="entry name" value="NUDIX_hydrolase_dom"/>
</dbReference>
<dbReference type="Pfam" id="PF00293">
    <property type="entry name" value="NUDIX"/>
    <property type="match status" value="1"/>
</dbReference>
<dbReference type="GO" id="GO:0006167">
    <property type="term" value="P:AMP biosynthetic process"/>
    <property type="evidence" value="ECO:0007669"/>
    <property type="project" value="TreeGrafter"/>
</dbReference>
<comment type="caution">
    <text evidence="3">The sequence shown here is derived from an EMBL/GenBank/DDBJ whole genome shotgun (WGS) entry which is preliminary data.</text>
</comment>
<feature type="domain" description="Nudix hydrolase" evidence="2">
    <location>
        <begin position="49"/>
        <end position="186"/>
    </location>
</feature>
<dbReference type="SUPFAM" id="SSF55811">
    <property type="entry name" value="Nudix"/>
    <property type="match status" value="1"/>
</dbReference>
<dbReference type="EMBL" id="BONY01000075">
    <property type="protein sequence ID" value="GIH09725.1"/>
    <property type="molecule type" value="Genomic_DNA"/>
</dbReference>
<evidence type="ECO:0000259" key="2">
    <source>
        <dbReference type="PROSITE" id="PS51462"/>
    </source>
</evidence>
<evidence type="ECO:0000313" key="3">
    <source>
        <dbReference type="EMBL" id="GIH09725.1"/>
    </source>
</evidence>
<dbReference type="PROSITE" id="PS51462">
    <property type="entry name" value="NUDIX"/>
    <property type="match status" value="1"/>
</dbReference>
<sequence length="203" mass="22008">MTATVRKAIADLVRGIAPHDASEEHDRQLALDWIDSGAQLHRTAKPDVPPMHLVAYFAVTDSTGAMLLADHLKSGLLLPPGGHCEAGELPWDTVRRECPEELGIDAVAAAAFGPRPLFVTVTRTRDPHGLGGIHTDVSLWHVVRADRDSITGFDRNEFSAVHWLTTGQIQALPLSGLDPAMHRFAAKYQHRLGQAAQDHGSSV</sequence>
<organism evidence="3 4">
    <name type="scientific">Rhizocola hellebori</name>
    <dbReference type="NCBI Taxonomy" id="1392758"/>
    <lineage>
        <taxon>Bacteria</taxon>
        <taxon>Bacillati</taxon>
        <taxon>Actinomycetota</taxon>
        <taxon>Actinomycetes</taxon>
        <taxon>Micromonosporales</taxon>
        <taxon>Micromonosporaceae</taxon>
        <taxon>Rhizocola</taxon>
    </lineage>
</organism>